<evidence type="ECO:0000259" key="3">
    <source>
        <dbReference type="PROSITE" id="PS50011"/>
    </source>
</evidence>
<dbReference type="SUPFAM" id="SSF56112">
    <property type="entry name" value="Protein kinase-like (PK-like)"/>
    <property type="match status" value="1"/>
</dbReference>
<dbReference type="PRINTS" id="PR00109">
    <property type="entry name" value="TYRKINASE"/>
</dbReference>
<dbReference type="InterPro" id="IPR001245">
    <property type="entry name" value="Ser-Thr/Tyr_kinase_cat_dom"/>
</dbReference>
<dbReference type="InterPro" id="IPR011009">
    <property type="entry name" value="Kinase-like_dom_sf"/>
</dbReference>
<evidence type="ECO:0000256" key="2">
    <source>
        <dbReference type="ARBA" id="ARBA00022840"/>
    </source>
</evidence>
<organism evidence="4 5">
    <name type="scientific">Dentiscutata erythropus</name>
    <dbReference type="NCBI Taxonomy" id="1348616"/>
    <lineage>
        <taxon>Eukaryota</taxon>
        <taxon>Fungi</taxon>
        <taxon>Fungi incertae sedis</taxon>
        <taxon>Mucoromycota</taxon>
        <taxon>Glomeromycotina</taxon>
        <taxon>Glomeromycetes</taxon>
        <taxon>Diversisporales</taxon>
        <taxon>Gigasporaceae</taxon>
        <taxon>Dentiscutata</taxon>
    </lineage>
</organism>
<dbReference type="Proteomes" id="UP000789405">
    <property type="component" value="Unassembled WGS sequence"/>
</dbReference>
<dbReference type="InterPro" id="IPR019734">
    <property type="entry name" value="TPR_rpt"/>
</dbReference>
<evidence type="ECO:0000256" key="1">
    <source>
        <dbReference type="ARBA" id="ARBA00022741"/>
    </source>
</evidence>
<dbReference type="Gene3D" id="1.10.510.10">
    <property type="entry name" value="Transferase(Phosphotransferase) domain 1"/>
    <property type="match status" value="1"/>
</dbReference>
<sequence length="639" mass="73161">MAYYNTDSIFISYKQVSNSRNVIDKGGAAMITLEKYKGIDVAVKHFNENIMNEIANELRILRSLQCENIIKFYGVTKTPSGSTCLIMEYAHNGNLFNYLNSNKLTADTKADMAIQISWGLRKYHENGIIHSDLKSNNILVNKYLVLKITDFGVSRTERELDVRGKTGGTVFYAAPERLSEDKELEKHYKDLPHLSDIYSYGLVVWEIATNGKSLYDRMEKDKVRELKNSEDSEHFQILFSNTDVSSSSKLRKIIEGCCKKSPLKRMPLEKVEFKLLEDFPFVEKKNHASKLISEGNYKEAIQILEDELSIRDKNDTMAAMVLLQRGYTYFKTCQYQDTLNTITLSLKIWENNPLALMQLGSAYCLIGQYHEAFVNINAAHGIDQNLRATAIRGFINCYNAFAYLARGYVNSKKNRGLKSAEDFAKYHRILENNPNLAFWTIYKTMRTPEIDTLISQPVKQYPNGMPVNQQSQFVDQQKPEKNYPNGMPINQQLQLFTQQQPAIQYLKDMFVAQQPTIQYLKGMFVTQPQYQNGMHVTQQPQLAAQQQPVTQYPNEMPIAQQPQFVDQQQPLTQYPNGMPVTQQPQLAAQQQPVTQYSNGMPFTQQPPVTQDPNGMFVIQQPQLAVPQQPVTQYPNGMPD</sequence>
<dbReference type="GO" id="GO:0005524">
    <property type="term" value="F:ATP binding"/>
    <property type="evidence" value="ECO:0007669"/>
    <property type="project" value="UniProtKB-KW"/>
</dbReference>
<dbReference type="InterPro" id="IPR000719">
    <property type="entry name" value="Prot_kinase_dom"/>
</dbReference>
<keyword evidence="1" id="KW-0547">Nucleotide-binding</keyword>
<dbReference type="EMBL" id="CAJVPY010003445">
    <property type="protein sequence ID" value="CAG8592056.1"/>
    <property type="molecule type" value="Genomic_DNA"/>
</dbReference>
<dbReference type="OrthoDB" id="2390637at2759"/>
<comment type="caution">
    <text evidence="4">The sequence shown here is derived from an EMBL/GenBank/DDBJ whole genome shotgun (WGS) entry which is preliminary data.</text>
</comment>
<dbReference type="AlphaFoldDB" id="A0A9N9G8B0"/>
<keyword evidence="2" id="KW-0067">ATP-binding</keyword>
<dbReference type="InterPro" id="IPR051681">
    <property type="entry name" value="Ser/Thr_Kinases-Pseudokinases"/>
</dbReference>
<gene>
    <name evidence="4" type="ORF">DERYTH_LOCUS7213</name>
</gene>
<dbReference type="GO" id="GO:0097527">
    <property type="term" value="P:necroptotic signaling pathway"/>
    <property type="evidence" value="ECO:0007669"/>
    <property type="project" value="TreeGrafter"/>
</dbReference>
<dbReference type="PROSITE" id="PS50011">
    <property type="entry name" value="PROTEIN_KINASE_DOM"/>
    <property type="match status" value="1"/>
</dbReference>
<dbReference type="SUPFAM" id="SSF48452">
    <property type="entry name" value="TPR-like"/>
    <property type="match status" value="1"/>
</dbReference>
<proteinExistence type="predicted"/>
<keyword evidence="5" id="KW-1185">Reference proteome</keyword>
<dbReference type="PROSITE" id="PS00108">
    <property type="entry name" value="PROTEIN_KINASE_ST"/>
    <property type="match status" value="1"/>
</dbReference>
<protein>
    <submittedName>
        <fullName evidence="4">20491_t:CDS:1</fullName>
    </submittedName>
</protein>
<reference evidence="4" key="1">
    <citation type="submission" date="2021-06" db="EMBL/GenBank/DDBJ databases">
        <authorList>
            <person name="Kallberg Y."/>
            <person name="Tangrot J."/>
            <person name="Rosling A."/>
        </authorList>
    </citation>
    <scope>NUCLEOTIDE SEQUENCE</scope>
    <source>
        <strain evidence="4">MA453B</strain>
    </source>
</reference>
<dbReference type="Gene3D" id="1.25.40.10">
    <property type="entry name" value="Tetratricopeptide repeat domain"/>
    <property type="match status" value="1"/>
</dbReference>
<dbReference type="SMART" id="SM00028">
    <property type="entry name" value="TPR"/>
    <property type="match status" value="3"/>
</dbReference>
<dbReference type="InterPro" id="IPR008271">
    <property type="entry name" value="Ser/Thr_kinase_AS"/>
</dbReference>
<dbReference type="Pfam" id="PF07714">
    <property type="entry name" value="PK_Tyr_Ser-Thr"/>
    <property type="match status" value="1"/>
</dbReference>
<dbReference type="GO" id="GO:0004672">
    <property type="term" value="F:protein kinase activity"/>
    <property type="evidence" value="ECO:0007669"/>
    <property type="project" value="InterPro"/>
</dbReference>
<evidence type="ECO:0000313" key="4">
    <source>
        <dbReference type="EMBL" id="CAG8592056.1"/>
    </source>
</evidence>
<dbReference type="PANTHER" id="PTHR44329">
    <property type="entry name" value="SERINE/THREONINE-PROTEIN KINASE TNNI3K-RELATED"/>
    <property type="match status" value="1"/>
</dbReference>
<dbReference type="SMART" id="SM00220">
    <property type="entry name" value="S_TKc"/>
    <property type="match status" value="1"/>
</dbReference>
<name>A0A9N9G8B0_9GLOM</name>
<evidence type="ECO:0000313" key="5">
    <source>
        <dbReference type="Proteomes" id="UP000789405"/>
    </source>
</evidence>
<accession>A0A9N9G8B0</accession>
<dbReference type="PANTHER" id="PTHR44329:SF298">
    <property type="entry name" value="MIXED LINEAGE KINASE DOMAIN-LIKE PROTEIN"/>
    <property type="match status" value="1"/>
</dbReference>
<feature type="domain" description="Protein kinase" evidence="3">
    <location>
        <begin position="17"/>
        <end position="282"/>
    </location>
</feature>
<dbReference type="InterPro" id="IPR011990">
    <property type="entry name" value="TPR-like_helical_dom_sf"/>
</dbReference>